<feature type="domain" description="HTH marR-type" evidence="2">
    <location>
        <begin position="92"/>
        <end position="141"/>
    </location>
</feature>
<dbReference type="Proteomes" id="UP000282323">
    <property type="component" value="Unassembled WGS sequence"/>
</dbReference>
<keyword evidence="4" id="KW-1185">Reference proteome</keyword>
<comment type="caution">
    <text evidence="3">The sequence shown here is derived from an EMBL/GenBank/DDBJ whole genome shotgun (WGS) entry which is preliminary data.</text>
</comment>
<feature type="compositionally biased region" description="Polar residues" evidence="1">
    <location>
        <begin position="166"/>
        <end position="178"/>
    </location>
</feature>
<evidence type="ECO:0000313" key="3">
    <source>
        <dbReference type="EMBL" id="RQG94864.1"/>
    </source>
</evidence>
<feature type="region of interest" description="Disordered" evidence="1">
    <location>
        <begin position="149"/>
        <end position="184"/>
    </location>
</feature>
<sequence>MNSLDQVDGNMSHTDTRPRAVIHQKILDQAASQPNASVEDLVANVSGATPELVQRVLSEYGDASYVESAAESDESDSRSPSEAEMPIDPDSLSEIQFETLRKINEYPSATQRELADLLEITAATVSKRVNTIEGFEWDDRQRIAAAVVANRETKPDGGTPIDSRPQESSGSSDETVTEPQPVEGESIASLFDRLDRLENKLDSWSDQSGVEIDDPALLHKVIHACMESDSITEDEELYLLQILLA</sequence>
<dbReference type="SUPFAM" id="SSF46785">
    <property type="entry name" value="Winged helix' DNA-binding domain"/>
    <property type="match status" value="1"/>
</dbReference>
<accession>A0A3N6M351</accession>
<dbReference type="InterPro" id="IPR036388">
    <property type="entry name" value="WH-like_DNA-bd_sf"/>
</dbReference>
<proteinExistence type="predicted"/>
<dbReference type="Pfam" id="PF01047">
    <property type="entry name" value="MarR"/>
    <property type="match status" value="1"/>
</dbReference>
<organism evidence="3 4">
    <name type="scientific">Natrarchaeobius chitinivorans</name>
    <dbReference type="NCBI Taxonomy" id="1679083"/>
    <lineage>
        <taxon>Archaea</taxon>
        <taxon>Methanobacteriati</taxon>
        <taxon>Methanobacteriota</taxon>
        <taxon>Stenosarchaea group</taxon>
        <taxon>Halobacteria</taxon>
        <taxon>Halobacteriales</taxon>
        <taxon>Natrialbaceae</taxon>
        <taxon>Natrarchaeobius</taxon>
    </lineage>
</organism>
<dbReference type="InterPro" id="IPR000835">
    <property type="entry name" value="HTH_MarR-typ"/>
</dbReference>
<name>A0A3N6M351_NATCH</name>
<reference evidence="3 4" key="1">
    <citation type="submission" date="2018-10" db="EMBL/GenBank/DDBJ databases">
        <title>Natrarchaeobius chitinivorans gen. nov., sp. nov., and Natrarchaeobius haloalkaliphilus sp. nov., alkaliphilic, chitin-utilizing haloarchaea from hypersaline alkaline lakes.</title>
        <authorList>
            <person name="Sorokin D.Y."/>
            <person name="Elcheninov A.G."/>
            <person name="Kostrikina N.A."/>
            <person name="Bale N.J."/>
            <person name="Sinninghe Damste J.S."/>
            <person name="Khijniak T.V."/>
            <person name="Kublanov I.V."/>
            <person name="Toshchakov S.V."/>
        </authorList>
    </citation>
    <scope>NUCLEOTIDE SEQUENCE [LARGE SCALE GENOMIC DNA]</scope>
    <source>
        <strain evidence="3 4">AArcht4T</strain>
    </source>
</reference>
<dbReference type="GO" id="GO:0003700">
    <property type="term" value="F:DNA-binding transcription factor activity"/>
    <property type="evidence" value="ECO:0007669"/>
    <property type="project" value="InterPro"/>
</dbReference>
<evidence type="ECO:0000313" key="4">
    <source>
        <dbReference type="Proteomes" id="UP000282323"/>
    </source>
</evidence>
<dbReference type="Gene3D" id="1.10.10.10">
    <property type="entry name" value="Winged helix-like DNA-binding domain superfamily/Winged helix DNA-binding domain"/>
    <property type="match status" value="1"/>
</dbReference>
<protein>
    <submittedName>
        <fullName evidence="3">MarR family transcriptional regulator</fullName>
    </submittedName>
</protein>
<feature type="region of interest" description="Disordered" evidence="1">
    <location>
        <begin position="65"/>
        <end position="93"/>
    </location>
</feature>
<gene>
    <name evidence="3" type="ORF">EA473_10220</name>
</gene>
<dbReference type="EMBL" id="REGA01000007">
    <property type="protein sequence ID" value="RQG94864.1"/>
    <property type="molecule type" value="Genomic_DNA"/>
</dbReference>
<dbReference type="AlphaFoldDB" id="A0A3N6M351"/>
<evidence type="ECO:0000256" key="1">
    <source>
        <dbReference type="SAM" id="MobiDB-lite"/>
    </source>
</evidence>
<evidence type="ECO:0000259" key="2">
    <source>
        <dbReference type="Pfam" id="PF01047"/>
    </source>
</evidence>
<dbReference type="InterPro" id="IPR036390">
    <property type="entry name" value="WH_DNA-bd_sf"/>
</dbReference>